<dbReference type="Pfam" id="PF02687">
    <property type="entry name" value="FtsX"/>
    <property type="match status" value="1"/>
</dbReference>
<dbReference type="Proteomes" id="UP000054911">
    <property type="component" value="Unassembled WGS sequence"/>
</dbReference>
<dbReference type="PANTHER" id="PTHR30572">
    <property type="entry name" value="MEMBRANE COMPONENT OF TRANSPORTER-RELATED"/>
    <property type="match status" value="1"/>
</dbReference>
<dbReference type="GO" id="GO:0046677">
    <property type="term" value="P:response to antibiotic"/>
    <property type="evidence" value="ECO:0007669"/>
    <property type="project" value="UniProtKB-KW"/>
</dbReference>
<keyword evidence="11" id="KW-0046">Antibiotic resistance</keyword>
<keyword evidence="10 14" id="KW-0472">Membrane</keyword>
<dbReference type="AlphaFoldDB" id="A0A158A173"/>
<dbReference type="GO" id="GO:0005886">
    <property type="term" value="C:plasma membrane"/>
    <property type="evidence" value="ECO:0007669"/>
    <property type="project" value="UniProtKB-SubCell"/>
</dbReference>
<dbReference type="PROSITE" id="PS50893">
    <property type="entry name" value="ABC_TRANSPORTER_2"/>
    <property type="match status" value="1"/>
</dbReference>
<comment type="caution">
    <text evidence="16">The sequence shown here is derived from an EMBL/GenBank/DDBJ whole genome shotgun (WGS) entry which is preliminary data.</text>
</comment>
<dbReference type="GO" id="GO:0022857">
    <property type="term" value="F:transmembrane transporter activity"/>
    <property type="evidence" value="ECO:0007669"/>
    <property type="project" value="UniProtKB-ARBA"/>
</dbReference>
<organism evidence="16 17">
    <name type="scientific">Caballeronia pedi</name>
    <dbReference type="NCBI Taxonomy" id="1777141"/>
    <lineage>
        <taxon>Bacteria</taxon>
        <taxon>Pseudomonadati</taxon>
        <taxon>Pseudomonadota</taxon>
        <taxon>Betaproteobacteria</taxon>
        <taxon>Burkholderiales</taxon>
        <taxon>Burkholderiaceae</taxon>
        <taxon>Caballeronia</taxon>
    </lineage>
</organism>
<dbReference type="GO" id="GO:0098796">
    <property type="term" value="C:membrane protein complex"/>
    <property type="evidence" value="ECO:0007669"/>
    <property type="project" value="UniProtKB-ARBA"/>
</dbReference>
<dbReference type="InterPro" id="IPR017911">
    <property type="entry name" value="MacB-like_ATP-bd"/>
</dbReference>
<keyword evidence="7" id="KW-0067">ATP-binding</keyword>
<feature type="transmembrane region" description="Helical" evidence="14">
    <location>
        <begin position="545"/>
        <end position="567"/>
    </location>
</feature>
<dbReference type="CDD" id="cd03255">
    <property type="entry name" value="ABC_MJ0796_LolCDE_FtsE"/>
    <property type="match status" value="1"/>
</dbReference>
<keyword evidence="3" id="KW-1003">Cell membrane</keyword>
<evidence type="ECO:0000256" key="11">
    <source>
        <dbReference type="ARBA" id="ARBA00023251"/>
    </source>
</evidence>
<dbReference type="InterPro" id="IPR003838">
    <property type="entry name" value="ABC3_permease_C"/>
</dbReference>
<dbReference type="InterPro" id="IPR003593">
    <property type="entry name" value="AAA+_ATPase"/>
</dbReference>
<feature type="transmembrane region" description="Helical" evidence="14">
    <location>
        <begin position="296"/>
        <end position="319"/>
    </location>
</feature>
<evidence type="ECO:0000256" key="8">
    <source>
        <dbReference type="ARBA" id="ARBA00022967"/>
    </source>
</evidence>
<feature type="domain" description="ABC transporter" evidence="15">
    <location>
        <begin position="6"/>
        <end position="244"/>
    </location>
</feature>
<dbReference type="OrthoDB" id="4814201at2"/>
<feature type="transmembrane region" description="Helical" evidence="14">
    <location>
        <begin position="598"/>
        <end position="620"/>
    </location>
</feature>
<keyword evidence="5 14" id="KW-0812">Transmembrane</keyword>
<dbReference type="PANTHER" id="PTHR30572:SF14">
    <property type="entry name" value="MACROLIDE EXPORT ATP-BINDING_PERMEASE PROTEIN MACB"/>
    <property type="match status" value="1"/>
</dbReference>
<gene>
    <name evidence="16" type="ORF">AWB80_01658</name>
</gene>
<evidence type="ECO:0000256" key="2">
    <source>
        <dbReference type="ARBA" id="ARBA00022448"/>
    </source>
</evidence>
<keyword evidence="17" id="KW-1185">Reference proteome</keyword>
<dbReference type="GO" id="GO:0005524">
    <property type="term" value="F:ATP binding"/>
    <property type="evidence" value="ECO:0007669"/>
    <property type="project" value="UniProtKB-KW"/>
</dbReference>
<evidence type="ECO:0000313" key="17">
    <source>
        <dbReference type="Proteomes" id="UP000054911"/>
    </source>
</evidence>
<comment type="similarity">
    <text evidence="12">Belongs to the ABC transporter superfamily. Macrolide exporter (TC 3.A.1.122) family.</text>
</comment>
<accession>A0A158A173</accession>
<dbReference type="Pfam" id="PF12704">
    <property type="entry name" value="MacB_PCD"/>
    <property type="match status" value="1"/>
</dbReference>
<protein>
    <recommendedName>
        <fullName evidence="13">Pyoverdine export ATP-binding/permease protein PvdT</fullName>
    </recommendedName>
</protein>
<dbReference type="InterPro" id="IPR003439">
    <property type="entry name" value="ABC_transporter-like_ATP-bd"/>
</dbReference>
<dbReference type="PROSITE" id="PS00211">
    <property type="entry name" value="ABC_TRANSPORTER_1"/>
    <property type="match status" value="1"/>
</dbReference>
<keyword evidence="8" id="KW-1278">Translocase</keyword>
<dbReference type="EMBL" id="FCOE02000004">
    <property type="protein sequence ID" value="SAK51541.1"/>
    <property type="molecule type" value="Genomic_DNA"/>
</dbReference>
<evidence type="ECO:0000256" key="1">
    <source>
        <dbReference type="ARBA" id="ARBA00004429"/>
    </source>
</evidence>
<proteinExistence type="inferred from homology"/>
<keyword evidence="6" id="KW-0547">Nucleotide-binding</keyword>
<dbReference type="SUPFAM" id="SSF52540">
    <property type="entry name" value="P-loop containing nucleoside triphosphate hydrolases"/>
    <property type="match status" value="1"/>
</dbReference>
<evidence type="ECO:0000259" key="15">
    <source>
        <dbReference type="PROSITE" id="PS50893"/>
    </source>
</evidence>
<dbReference type="Gene3D" id="3.40.50.300">
    <property type="entry name" value="P-loop containing nucleotide triphosphate hydrolases"/>
    <property type="match status" value="1"/>
</dbReference>
<feature type="transmembrane region" description="Helical" evidence="14">
    <location>
        <begin position="632"/>
        <end position="653"/>
    </location>
</feature>
<evidence type="ECO:0000256" key="5">
    <source>
        <dbReference type="ARBA" id="ARBA00022692"/>
    </source>
</evidence>
<dbReference type="RefSeq" id="WP_061174174.1">
    <property type="nucleotide sequence ID" value="NZ_FCOE02000004.1"/>
</dbReference>
<comment type="subcellular location">
    <subcellularLocation>
        <location evidence="1">Cell inner membrane</location>
        <topology evidence="1">Multi-pass membrane protein</topology>
    </subcellularLocation>
</comment>
<reference evidence="16" key="1">
    <citation type="submission" date="2016-01" db="EMBL/GenBank/DDBJ databases">
        <authorList>
            <person name="Peeters C."/>
        </authorList>
    </citation>
    <scope>NUCLEOTIDE SEQUENCE [LARGE SCALE GENOMIC DNA]</scope>
    <source>
        <strain evidence="16">LMG 29323</strain>
    </source>
</reference>
<dbReference type="FunFam" id="3.40.50.300:FF:000032">
    <property type="entry name" value="Export ABC transporter ATP-binding protein"/>
    <property type="match status" value="1"/>
</dbReference>
<sequence>MSEPLIELSKVTLHYHAGDESVLILDDISLTINAGEFVAIVGASGSGKTTLLNIIGCLARPSTGAYKLDGESVLDADRETLARLRREYFGFIFQRYNLLPQLSATENVEVPAVYAGGPSFRRRCRAQELLTSLGLGNRVEHRPNQLSGGQQQRVSIARALMNGGKVLLGDEPTGALDSKSAREVMETFNSLHRQGHTVILVTHDERVAEHAHRIIKIEDGIIVDDRPTSKEEFRRTRVSPSVGSDCADLTTVEGKAGLTANTAICERERLLSFIACLRTSVEIALRSLADNRLRTALTMIGIVIGVAAVVSIVALSAGAKERTLDMIRSLGTNTITFWPSVDSDDAKQSLKRSLTLSDLRLLSTQSEVDSATAEIEQEVLLQHGGAHGRGSLDGVNKDYFKVRGLRFLAGTGFDDDVGKNSQVAVISEHARQRLFGPHGAAIGQIISLNKVPARVVGVIEDKPDMFSDPNALNVWMPLSAATTRIMGRQLPNRLIVRVRDGLRADDAEARLSSALVKRHGRKDFTTLNANSFATLLHKTEHIMTILMIVVAITTLGVAGIGVMNMMLVSINERTREIGIRMAVGARQSDILQQFLTEALFLCVTGGLIGLILSLGISAFVSHVADEWKMLHSPITAVTAFISSTLVGVVFGLMPARRAAGLDPIDALAHE</sequence>
<keyword evidence="2" id="KW-0813">Transport</keyword>
<keyword evidence="9 14" id="KW-1133">Transmembrane helix</keyword>
<dbReference type="Pfam" id="PF00005">
    <property type="entry name" value="ABC_tran"/>
    <property type="match status" value="1"/>
</dbReference>
<evidence type="ECO:0000256" key="12">
    <source>
        <dbReference type="ARBA" id="ARBA00038388"/>
    </source>
</evidence>
<name>A0A158A173_9BURK</name>
<dbReference type="InterPro" id="IPR027417">
    <property type="entry name" value="P-loop_NTPase"/>
</dbReference>
<dbReference type="SMART" id="SM00382">
    <property type="entry name" value="AAA"/>
    <property type="match status" value="1"/>
</dbReference>
<dbReference type="InterPro" id="IPR025857">
    <property type="entry name" value="MacB_PCD"/>
</dbReference>
<evidence type="ECO:0000256" key="10">
    <source>
        <dbReference type="ARBA" id="ARBA00023136"/>
    </source>
</evidence>
<dbReference type="GO" id="GO:0016887">
    <property type="term" value="F:ATP hydrolysis activity"/>
    <property type="evidence" value="ECO:0007669"/>
    <property type="project" value="InterPro"/>
</dbReference>
<evidence type="ECO:0000256" key="9">
    <source>
        <dbReference type="ARBA" id="ARBA00022989"/>
    </source>
</evidence>
<dbReference type="InterPro" id="IPR050250">
    <property type="entry name" value="Macrolide_Exporter_MacB"/>
</dbReference>
<evidence type="ECO:0000256" key="7">
    <source>
        <dbReference type="ARBA" id="ARBA00022840"/>
    </source>
</evidence>
<evidence type="ECO:0000256" key="4">
    <source>
        <dbReference type="ARBA" id="ARBA00022519"/>
    </source>
</evidence>
<evidence type="ECO:0000256" key="6">
    <source>
        <dbReference type="ARBA" id="ARBA00022741"/>
    </source>
</evidence>
<keyword evidence="4" id="KW-0997">Cell inner membrane</keyword>
<evidence type="ECO:0000256" key="14">
    <source>
        <dbReference type="SAM" id="Phobius"/>
    </source>
</evidence>
<dbReference type="InterPro" id="IPR017871">
    <property type="entry name" value="ABC_transporter-like_CS"/>
</dbReference>
<evidence type="ECO:0000256" key="3">
    <source>
        <dbReference type="ARBA" id="ARBA00022475"/>
    </source>
</evidence>
<evidence type="ECO:0000256" key="13">
    <source>
        <dbReference type="ARBA" id="ARBA00041199"/>
    </source>
</evidence>
<dbReference type="STRING" id="1777141.AWB80_01658"/>
<evidence type="ECO:0000313" key="16">
    <source>
        <dbReference type="EMBL" id="SAK51541.1"/>
    </source>
</evidence>